<dbReference type="FunFam" id="2.60.40.60:FF:000042">
    <property type="entry name" value="protocadherin-19 isoform X1"/>
    <property type="match status" value="1"/>
</dbReference>
<keyword evidence="10 18" id="KW-0472">Membrane</keyword>
<keyword evidence="11" id="KW-1015">Disulfide bond</keyword>
<proteinExistence type="predicted"/>
<organism evidence="21 22">
    <name type="scientific">Papio anubis</name>
    <name type="common">Olive baboon</name>
    <dbReference type="NCBI Taxonomy" id="9555"/>
    <lineage>
        <taxon>Eukaryota</taxon>
        <taxon>Metazoa</taxon>
        <taxon>Chordata</taxon>
        <taxon>Craniata</taxon>
        <taxon>Vertebrata</taxon>
        <taxon>Euteleostomi</taxon>
        <taxon>Mammalia</taxon>
        <taxon>Eutheria</taxon>
        <taxon>Euarchontoglires</taxon>
        <taxon>Primates</taxon>
        <taxon>Haplorrhini</taxon>
        <taxon>Catarrhini</taxon>
        <taxon>Cercopithecidae</taxon>
        <taxon>Cercopithecinae</taxon>
        <taxon>Papio</taxon>
    </lineage>
</organism>
<feature type="compositionally biased region" description="Basic and acidic residues" evidence="17">
    <location>
        <begin position="906"/>
        <end position="921"/>
    </location>
</feature>
<dbReference type="AlphaFoldDB" id="A0A096MUR6"/>
<dbReference type="FunFam" id="2.60.40.60:FF:000099">
    <property type="entry name" value="protocadherin-19 isoform X2"/>
    <property type="match status" value="1"/>
</dbReference>
<evidence type="ECO:0000256" key="8">
    <source>
        <dbReference type="ARBA" id="ARBA00022889"/>
    </source>
</evidence>
<name>A0A096MUR6_PAPAN</name>
<comment type="subcellular location">
    <subcellularLocation>
        <location evidence="1">Cell membrane</location>
        <topology evidence="1">Single-pass type I membrane protein</topology>
    </subcellularLocation>
</comment>
<dbReference type="Ensembl" id="ENSPANT00000005157.3">
    <property type="protein sequence ID" value="ENSPANP00000003582.1"/>
    <property type="gene ID" value="ENSPANG00000007550.3"/>
</dbReference>
<gene>
    <name evidence="21" type="primary">PCDH19</name>
</gene>
<keyword evidence="3 18" id="KW-0812">Transmembrane</keyword>
<evidence type="ECO:0000256" key="14">
    <source>
        <dbReference type="ARBA" id="ARBA00062822"/>
    </source>
</evidence>
<evidence type="ECO:0000256" key="1">
    <source>
        <dbReference type="ARBA" id="ARBA00004251"/>
    </source>
</evidence>
<dbReference type="PROSITE" id="PS50268">
    <property type="entry name" value="CADHERIN_2"/>
    <property type="match status" value="6"/>
</dbReference>
<feature type="domain" description="Cadherin" evidence="20">
    <location>
        <begin position="569"/>
        <end position="672"/>
    </location>
</feature>
<dbReference type="RefSeq" id="XP_017809738.1">
    <property type="nucleotide sequence ID" value="XM_017954249.3"/>
</dbReference>
<dbReference type="GeneID" id="101025989"/>
<evidence type="ECO:0000256" key="2">
    <source>
        <dbReference type="ARBA" id="ARBA00022475"/>
    </source>
</evidence>
<keyword evidence="12" id="KW-0325">Glycoprotein</keyword>
<dbReference type="FunFam" id="2.60.40.60:FF:000001">
    <property type="entry name" value="Protocadherin alpha 2"/>
    <property type="match status" value="1"/>
</dbReference>
<dbReference type="InterPro" id="IPR015919">
    <property type="entry name" value="Cadherin-like_sf"/>
</dbReference>
<dbReference type="InterPro" id="IPR020894">
    <property type="entry name" value="Cadherin_CS"/>
</dbReference>
<dbReference type="Pfam" id="PF00028">
    <property type="entry name" value="Cadherin"/>
    <property type="match status" value="5"/>
</dbReference>
<dbReference type="ExpressionAtlas" id="A0A096MUR6">
    <property type="expression patterns" value="baseline"/>
</dbReference>
<feature type="region of interest" description="Disordered" evidence="17">
    <location>
        <begin position="1100"/>
        <end position="1120"/>
    </location>
</feature>
<evidence type="ECO:0000256" key="6">
    <source>
        <dbReference type="ARBA" id="ARBA00022737"/>
    </source>
</evidence>
<dbReference type="GO" id="GO:0005886">
    <property type="term" value="C:plasma membrane"/>
    <property type="evidence" value="ECO:0007669"/>
    <property type="project" value="UniProtKB-SubCell"/>
</dbReference>
<feature type="compositionally biased region" description="Basic and acidic residues" evidence="17">
    <location>
        <begin position="1109"/>
        <end position="1120"/>
    </location>
</feature>
<keyword evidence="5 19" id="KW-0732">Signal</keyword>
<keyword evidence="2" id="KW-1003">Cell membrane</keyword>
<evidence type="ECO:0000259" key="20">
    <source>
        <dbReference type="PROSITE" id="PS50268"/>
    </source>
</evidence>
<dbReference type="CTD" id="57526"/>
<dbReference type="GeneTree" id="ENSGT00940000159162"/>
<feature type="domain" description="Cadherin" evidence="20">
    <location>
        <begin position="130"/>
        <end position="238"/>
    </location>
</feature>
<evidence type="ECO:0000256" key="11">
    <source>
        <dbReference type="ARBA" id="ARBA00023157"/>
    </source>
</evidence>
<evidence type="ECO:0000256" key="19">
    <source>
        <dbReference type="SAM" id="SignalP"/>
    </source>
</evidence>
<feature type="region of interest" description="Disordered" evidence="17">
    <location>
        <begin position="901"/>
        <end position="921"/>
    </location>
</feature>
<dbReference type="Bgee" id="ENSPANG00000007550">
    <property type="expression patterns" value="Expressed in Ammon's horn and 22 other cell types or tissues"/>
</dbReference>
<reference evidence="21" key="3">
    <citation type="submission" date="2025-09" db="UniProtKB">
        <authorList>
            <consortium name="Ensembl"/>
        </authorList>
    </citation>
    <scope>IDENTIFICATION</scope>
</reference>
<evidence type="ECO:0000313" key="21">
    <source>
        <dbReference type="Ensembl" id="ENSPANP00000003582.1"/>
    </source>
</evidence>
<keyword evidence="6" id="KW-0677">Repeat</keyword>
<dbReference type="Proteomes" id="UP000028761">
    <property type="component" value="Chromosome X"/>
</dbReference>
<evidence type="ECO:0000256" key="13">
    <source>
        <dbReference type="ARBA" id="ARBA00055507"/>
    </source>
</evidence>
<dbReference type="PANTHER" id="PTHR24028">
    <property type="entry name" value="CADHERIN-87A"/>
    <property type="match status" value="1"/>
</dbReference>
<dbReference type="PANTHER" id="PTHR24028:SF40">
    <property type="entry name" value="PROTOCADHERIN-19"/>
    <property type="match status" value="1"/>
</dbReference>
<accession>A0A096MUR6</accession>
<dbReference type="OrthoDB" id="6252479at2759"/>
<protein>
    <recommendedName>
        <fullName evidence="15">Protocadherin-19</fullName>
    </recommendedName>
</protein>
<evidence type="ECO:0000256" key="9">
    <source>
        <dbReference type="ARBA" id="ARBA00022989"/>
    </source>
</evidence>
<evidence type="ECO:0000256" key="18">
    <source>
        <dbReference type="SAM" id="Phobius"/>
    </source>
</evidence>
<dbReference type="GO" id="GO:0005509">
    <property type="term" value="F:calcium ion binding"/>
    <property type="evidence" value="ECO:0007669"/>
    <property type="project" value="UniProtKB-UniRule"/>
</dbReference>
<dbReference type="Gene3D" id="2.60.40.60">
    <property type="entry name" value="Cadherins"/>
    <property type="match status" value="6"/>
</dbReference>
<keyword evidence="22" id="KW-1185">Reference proteome</keyword>
<feature type="transmembrane region" description="Helical" evidence="18">
    <location>
        <begin position="679"/>
        <end position="701"/>
    </location>
</feature>
<feature type="domain" description="Cadherin" evidence="20">
    <location>
        <begin position="239"/>
        <end position="346"/>
    </location>
</feature>
<dbReference type="FunFam" id="2.60.40.60:FF:000088">
    <property type="entry name" value="protocadherin-19 isoform X2"/>
    <property type="match status" value="1"/>
</dbReference>
<evidence type="ECO:0000256" key="5">
    <source>
        <dbReference type="ARBA" id="ARBA00022729"/>
    </source>
</evidence>
<dbReference type="InterPro" id="IPR013164">
    <property type="entry name" value="Cadherin_N"/>
</dbReference>
<feature type="signal peptide" evidence="19">
    <location>
        <begin position="1"/>
        <end position="21"/>
    </location>
</feature>
<dbReference type="PROSITE" id="PS00232">
    <property type="entry name" value="CADHERIN_1"/>
    <property type="match status" value="2"/>
</dbReference>
<dbReference type="GO" id="GO:0007156">
    <property type="term" value="P:homophilic cell adhesion via plasma membrane adhesion molecules"/>
    <property type="evidence" value="ECO:0007669"/>
    <property type="project" value="InterPro"/>
</dbReference>
<comment type="subunit">
    <text evidence="14">Homodimer; antiparallel.</text>
</comment>
<keyword evidence="7 16" id="KW-0106">Calcium</keyword>
<dbReference type="FunFam" id="2.60.40.60:FF:000002">
    <property type="entry name" value="Protocadherin alpha 2"/>
    <property type="match status" value="1"/>
</dbReference>
<comment type="function">
    <text evidence="13">Calcium-dependent cell-adhesion protein.</text>
</comment>
<dbReference type="Pfam" id="PF08266">
    <property type="entry name" value="Cadherin_2"/>
    <property type="match status" value="1"/>
</dbReference>
<dbReference type="eggNOG" id="KOG3594">
    <property type="taxonomic scope" value="Eukaryota"/>
</dbReference>
<feature type="domain" description="Cadherin" evidence="20">
    <location>
        <begin position="454"/>
        <end position="563"/>
    </location>
</feature>
<evidence type="ECO:0000256" key="3">
    <source>
        <dbReference type="ARBA" id="ARBA00022692"/>
    </source>
</evidence>
<evidence type="ECO:0000256" key="12">
    <source>
        <dbReference type="ARBA" id="ARBA00023180"/>
    </source>
</evidence>
<dbReference type="FunFam" id="2.60.40.60:FF:000007">
    <property type="entry name" value="Protocadherin alpha 2"/>
    <property type="match status" value="1"/>
</dbReference>
<sequence length="1148" mass="126258">MESLLLPVLLLLAVLWTQAAALINLKYSVEEEQRAGTVIANVAKDAREAGFALDPRQASAFRVVSNSAPHLVDINPSSGLLVTKQKIDRDLLCRQSPKCIISLEVMSSSMEICVIKVEIKDLNDNAPSFPAAQIELEISEAASPGTRIPLDSAYDPDSGSFGVQTYELTPNELFGLEIKTRGDGSRFAELVVEKSLDRETQSHYSFRITALDGGDPPRLGTVGLSIKVTDSNDNNPVFSESTYSVSVPENSPPNTPVIRLNASDPDEGTNGQVVYSFYGYVNDRTRELFQIDPHSGLVTVTGALDYEEGHVYELDVQAKDLGPNSIPAHCKVTVSVLDTNDNPPVINLLSVNSELVEVSESAPPGYVIALVRVSDRDSGLNGRVQCRLLGNVPFRLQEYESFSTILVDGRLDREQHDQYNLTIQARDGGVPMLQSAKSFTVLITDENDNHPHFSKPYYQVIVQENNTPGAYLLSVSARDPDLGLNGSVSYQIVPSQVRDMPVFTYVSINPNSGDIYALRSFNHEQTKAFEFKVLAKDGGLPSLQSNATVRVIILDVNDNTPVITAPPLINGTAEVYIPRNSGIGYLVTVVKAEDYDEGENGRVTYDMTEGDRGFFEIDQVNGEVRTTRTFGESSKSSYELIVVAHDHGKTSLSASALVLIYLSPALDAQESMGSVNLSLIFIIALGSIAGILFVTMIFVAIKCKRDNKEIRTYNCSNCLTITCLLGCFIKGQNSKCLHCISVSPISEEQDKKTEEKVSLRGKRIAEYSYGHQKKSSKKKKISKNDIRLVPRDVEETDKMNVVSCSSLTSSLNYFDYHQQTLPLGCRRSESTFLNVENQNTRNTSANHIYHHSFNSQGPQQPDLIINGVPLPETENYSFDSNYVNSRAHLIKSSSTFKDLEGNSLKDSGHEESDQTDSEHDVQRSLYCDTAVNDVLNTSVTSMGSQMPDHDQNEGFHCREECRILGHSDRCWMPRNPMPIRSKSPEHVRNIIALSIEATAADVEAYDDCGPTKRTFATFGKDVSDHPAEERPTLKGKRTVDVTICSPKVSSVIREAGNGCEAISPVTSPLHLKSPLPTKPSVSYTIALAPPARDLEQYVNNVNNGPARPSEAEPRGADSEKVMHEVNPILKEGRHKESPGVKRLKDIVL</sequence>
<dbReference type="PRINTS" id="PR00205">
    <property type="entry name" value="CADHERIN"/>
</dbReference>
<evidence type="ECO:0000256" key="17">
    <source>
        <dbReference type="SAM" id="MobiDB-lite"/>
    </source>
</evidence>
<reference evidence="21 22" key="1">
    <citation type="submission" date="2012-03" db="EMBL/GenBank/DDBJ databases">
        <title>Whole Genome Assembly of Papio anubis.</title>
        <authorList>
            <person name="Liu Y.L."/>
            <person name="Abraham K.A."/>
            <person name="Akbar H.A."/>
            <person name="Ali S.A."/>
            <person name="Anosike U.A."/>
            <person name="Aqrawi P.A."/>
            <person name="Arias F.A."/>
            <person name="Attaway T.A."/>
            <person name="Awwad R.A."/>
            <person name="Babu C.B."/>
            <person name="Bandaranaike D.B."/>
            <person name="Battles P.B."/>
            <person name="Bell A.B."/>
            <person name="Beltran B.B."/>
            <person name="Berhane-Mersha D.B."/>
            <person name="Bess C.B."/>
            <person name="Bickham C.B."/>
            <person name="Bolden T.B."/>
            <person name="Carter K.C."/>
            <person name="Chau D.C."/>
            <person name="Chavez A.C."/>
            <person name="Clerc-Blankenburg K.C."/>
            <person name="Coyle M.C."/>
            <person name="Dao M.D."/>
            <person name="Davila M.L.D."/>
            <person name="Davy-Carroll L.D."/>
            <person name="Denson S.D."/>
            <person name="Dinh H.D."/>
            <person name="Fernandez S.F."/>
            <person name="Fernando P.F."/>
            <person name="Forbes L.F."/>
            <person name="Francis C.F."/>
            <person name="Francisco L.F."/>
            <person name="Fu Q.F."/>
            <person name="Garcia-Iii R.G."/>
            <person name="Garrett T.G."/>
            <person name="Gross S.G."/>
            <person name="Gubbala S.G."/>
            <person name="Hirani K.H."/>
            <person name="Hogues M.H."/>
            <person name="Hollins B.H."/>
            <person name="Jackson L.J."/>
            <person name="Javaid M.J."/>
            <person name="Jhangiani S.J."/>
            <person name="Johnson A.J."/>
            <person name="Johnson B.J."/>
            <person name="Jones J.J."/>
            <person name="Joshi V.J."/>
            <person name="Kalu J.K."/>
            <person name="Khan N.K."/>
            <person name="Korchina V.K."/>
            <person name="Kovar C.K."/>
            <person name="Lago L.L."/>
            <person name="Lara F.L."/>
            <person name="Le T.-K.L."/>
            <person name="Lee S.L."/>
            <person name="Legall-Iii F.L."/>
            <person name="Lemon S.L."/>
            <person name="Liu J.L."/>
            <person name="Liu Y.-S.L."/>
            <person name="Liyanage D.L."/>
            <person name="Lopez J.L."/>
            <person name="Lorensuhewa L.L."/>
            <person name="Mata R.M."/>
            <person name="Mathew T.M."/>
            <person name="Mercado C.M."/>
            <person name="Mercado I.M."/>
            <person name="Morales K.M."/>
            <person name="Morgan M.M."/>
            <person name="Munidasa M.M."/>
            <person name="Ngo D.N."/>
            <person name="Nguyen L.N."/>
            <person name="Nguyen T.N."/>
            <person name="Nguyen N.N."/>
            <person name="Obregon M.O."/>
            <person name="Okwuonu G.O."/>
            <person name="Ongeri F.O."/>
            <person name="Onwere C.O."/>
            <person name="Osifeso I.O."/>
            <person name="Parra A.P."/>
            <person name="Patil S.P."/>
            <person name="Perez A.P."/>
            <person name="Perez Y.P."/>
            <person name="Pham C.P."/>
            <person name="Pu L.-L.P."/>
            <person name="Puazo M.P."/>
            <person name="Quiroz J.Q."/>
            <person name="Rouhana J.R."/>
            <person name="Ruiz M.R."/>
            <person name="Ruiz S.-J.R."/>
            <person name="Saada N.S."/>
            <person name="Santibanez J.S."/>
            <person name="Scheel M.S."/>
            <person name="Schneider B.S."/>
            <person name="Simmons D.S."/>
            <person name="Sisson I.S."/>
            <person name="Tang L.-Y.T."/>
            <person name="Thornton R.T."/>
            <person name="Tisius J.T."/>
            <person name="Toledanes G.T."/>
            <person name="Trejos Z.T."/>
            <person name="Usmani K.U."/>
            <person name="Varghese R.V."/>
            <person name="Vattathil S.V."/>
            <person name="Vee V.V."/>
            <person name="Walker D.W."/>
            <person name="Weissenberger G.W."/>
            <person name="White C.W."/>
            <person name="Williams A.W."/>
            <person name="Woodworth J.W."/>
            <person name="Wright R.W."/>
            <person name="Zhu Y.Z."/>
            <person name="Han Y.H."/>
            <person name="Newsham I.N."/>
            <person name="Nazareth L.N."/>
            <person name="Worley K.W."/>
            <person name="Muzny D.M."/>
            <person name="Rogers J.R."/>
            <person name="Gibbs R.G."/>
        </authorList>
    </citation>
    <scope>NUCLEOTIDE SEQUENCE [LARGE SCALE GENOMIC DNA]</scope>
</reference>
<reference evidence="21" key="2">
    <citation type="submission" date="2025-08" db="UniProtKB">
        <authorList>
            <consortium name="Ensembl"/>
        </authorList>
    </citation>
    <scope>IDENTIFICATION</scope>
</reference>
<evidence type="ECO:0000256" key="7">
    <source>
        <dbReference type="ARBA" id="ARBA00022837"/>
    </source>
</evidence>
<evidence type="ECO:0000256" key="16">
    <source>
        <dbReference type="PROSITE-ProRule" id="PRU00043"/>
    </source>
</evidence>
<keyword evidence="8" id="KW-0130">Cell adhesion</keyword>
<feature type="domain" description="Cadherin" evidence="20">
    <location>
        <begin position="350"/>
        <end position="453"/>
    </location>
</feature>
<dbReference type="HOGENOM" id="CLU_006480_1_2_1"/>
<keyword evidence="4" id="KW-0479">Metal-binding</keyword>
<dbReference type="CDD" id="cd11304">
    <property type="entry name" value="Cadherin_repeat"/>
    <property type="match status" value="6"/>
</dbReference>
<dbReference type="InterPro" id="IPR050174">
    <property type="entry name" value="Protocadherin/Cadherin-CA"/>
</dbReference>
<evidence type="ECO:0000256" key="10">
    <source>
        <dbReference type="ARBA" id="ARBA00023136"/>
    </source>
</evidence>
<keyword evidence="9 18" id="KW-1133">Transmembrane helix</keyword>
<dbReference type="OMA" id="RCWMPRG"/>
<dbReference type="SMART" id="SM00112">
    <property type="entry name" value="CA"/>
    <property type="match status" value="6"/>
</dbReference>
<evidence type="ECO:0000256" key="4">
    <source>
        <dbReference type="ARBA" id="ARBA00022723"/>
    </source>
</evidence>
<dbReference type="STRING" id="9555.ENSPANP00000003582"/>
<dbReference type="InterPro" id="IPR002126">
    <property type="entry name" value="Cadherin-like_dom"/>
</dbReference>
<evidence type="ECO:0000313" key="22">
    <source>
        <dbReference type="Proteomes" id="UP000028761"/>
    </source>
</evidence>
<feature type="domain" description="Cadherin" evidence="20">
    <location>
        <begin position="28"/>
        <end position="129"/>
    </location>
</feature>
<dbReference type="SUPFAM" id="SSF49313">
    <property type="entry name" value="Cadherin-like"/>
    <property type="match status" value="5"/>
</dbReference>
<evidence type="ECO:0000256" key="15">
    <source>
        <dbReference type="ARBA" id="ARBA00072300"/>
    </source>
</evidence>
<feature type="chain" id="PRO_5001928212" description="Protocadherin-19" evidence="19">
    <location>
        <begin position="22"/>
        <end position="1148"/>
    </location>
</feature>